<dbReference type="EMBL" id="MFYX01000139">
    <property type="protein sequence ID" value="OGK00814.1"/>
    <property type="molecule type" value="Genomic_DNA"/>
</dbReference>
<feature type="transmembrane region" description="Helical" evidence="5">
    <location>
        <begin position="39"/>
        <end position="59"/>
    </location>
</feature>
<sequence length="247" mass="26289">MNVPFDMWGSGNGPALRLLPQTRMLCGTAVFTSCMLLPFSTSAGTACAVGLTALWCLLCGMPLRRAVLCLGIAGALFVPILLMTPWIQAGDAHNSAMAGRLAASGTIALRASLCLFISFATITALPLSEAHTAFAGLPLPRTAAVLLVQMLNQTLFLIEETGRVIRAIRLRGAGRGLHVRLLFSFPVVWMGRMLFRAERTAMAMTMRGYTVRDGLPASVSCYAGKDILMLVTTGCIAVGSLVLRILS</sequence>
<evidence type="ECO:0000313" key="6">
    <source>
        <dbReference type="EMBL" id="OGK00814.1"/>
    </source>
</evidence>
<feature type="transmembrane region" description="Helical" evidence="5">
    <location>
        <begin position="107"/>
        <end position="127"/>
    </location>
</feature>
<evidence type="ECO:0008006" key="8">
    <source>
        <dbReference type="Google" id="ProtNLM"/>
    </source>
</evidence>
<dbReference type="CDD" id="cd16914">
    <property type="entry name" value="EcfT"/>
    <property type="match status" value="1"/>
</dbReference>
<dbReference type="AlphaFoldDB" id="A0A1F7F2C2"/>
<dbReference type="GO" id="GO:0005886">
    <property type="term" value="C:plasma membrane"/>
    <property type="evidence" value="ECO:0007669"/>
    <property type="project" value="UniProtKB-ARBA"/>
</dbReference>
<comment type="subcellular location">
    <subcellularLocation>
        <location evidence="1">Membrane</location>
        <topology evidence="1">Multi-pass membrane protein</topology>
    </subcellularLocation>
</comment>
<evidence type="ECO:0000256" key="5">
    <source>
        <dbReference type="SAM" id="Phobius"/>
    </source>
</evidence>
<evidence type="ECO:0000256" key="1">
    <source>
        <dbReference type="ARBA" id="ARBA00004141"/>
    </source>
</evidence>
<evidence type="ECO:0000313" key="7">
    <source>
        <dbReference type="Proteomes" id="UP000179243"/>
    </source>
</evidence>
<keyword evidence="2 5" id="KW-0812">Transmembrane</keyword>
<dbReference type="Proteomes" id="UP000179243">
    <property type="component" value="Unassembled WGS sequence"/>
</dbReference>
<accession>A0A1F7F2C2</accession>
<proteinExistence type="predicted"/>
<evidence type="ECO:0000256" key="3">
    <source>
        <dbReference type="ARBA" id="ARBA00022989"/>
    </source>
</evidence>
<feature type="transmembrane region" description="Helical" evidence="5">
    <location>
        <begin position="178"/>
        <end position="195"/>
    </location>
</feature>
<keyword evidence="4 5" id="KW-0472">Membrane</keyword>
<evidence type="ECO:0000256" key="4">
    <source>
        <dbReference type="ARBA" id="ARBA00023136"/>
    </source>
</evidence>
<keyword evidence="3 5" id="KW-1133">Transmembrane helix</keyword>
<feature type="transmembrane region" description="Helical" evidence="5">
    <location>
        <begin position="66"/>
        <end position="87"/>
    </location>
</feature>
<dbReference type="InterPro" id="IPR003339">
    <property type="entry name" value="ABC/ECF_trnsptr_transmembrane"/>
</dbReference>
<protein>
    <recommendedName>
        <fullName evidence="8">Cobalt ECF transporter T component CbiQ</fullName>
    </recommendedName>
</protein>
<gene>
    <name evidence="6" type="ORF">A2519_07755</name>
</gene>
<comment type="caution">
    <text evidence="6">The sequence shown here is derived from an EMBL/GenBank/DDBJ whole genome shotgun (WGS) entry which is preliminary data.</text>
</comment>
<reference evidence="6 7" key="1">
    <citation type="journal article" date="2016" name="Nat. Commun.">
        <title>Thousands of microbial genomes shed light on interconnected biogeochemical processes in an aquifer system.</title>
        <authorList>
            <person name="Anantharaman K."/>
            <person name="Brown C.T."/>
            <person name="Hug L.A."/>
            <person name="Sharon I."/>
            <person name="Castelle C.J."/>
            <person name="Probst A.J."/>
            <person name="Thomas B.C."/>
            <person name="Singh A."/>
            <person name="Wilkins M.J."/>
            <person name="Karaoz U."/>
            <person name="Brodie E.L."/>
            <person name="Williams K.H."/>
            <person name="Hubbard S.S."/>
            <person name="Banfield J.F."/>
        </authorList>
    </citation>
    <scope>NUCLEOTIDE SEQUENCE [LARGE SCALE GENOMIC DNA]</scope>
</reference>
<organism evidence="6 7">
    <name type="scientific">Candidatus Raymondbacteria bacterium RIFOXYD12_FULL_49_13</name>
    <dbReference type="NCBI Taxonomy" id="1817890"/>
    <lineage>
        <taxon>Bacteria</taxon>
        <taxon>Raymondiibacteriota</taxon>
    </lineage>
</organism>
<feature type="transmembrane region" description="Helical" evidence="5">
    <location>
        <begin position="227"/>
        <end position="246"/>
    </location>
</feature>
<evidence type="ECO:0000256" key="2">
    <source>
        <dbReference type="ARBA" id="ARBA00022692"/>
    </source>
</evidence>
<name>A0A1F7F2C2_UNCRA</name>